<dbReference type="Proteomes" id="UP000271974">
    <property type="component" value="Unassembled WGS sequence"/>
</dbReference>
<accession>A0A3S0ZUE0</accession>
<evidence type="ECO:0000313" key="1">
    <source>
        <dbReference type="EMBL" id="RUS83031.1"/>
    </source>
</evidence>
<organism evidence="1 2">
    <name type="scientific">Elysia chlorotica</name>
    <name type="common">Eastern emerald elysia</name>
    <name type="synonym">Sea slug</name>
    <dbReference type="NCBI Taxonomy" id="188477"/>
    <lineage>
        <taxon>Eukaryota</taxon>
        <taxon>Metazoa</taxon>
        <taxon>Spiralia</taxon>
        <taxon>Lophotrochozoa</taxon>
        <taxon>Mollusca</taxon>
        <taxon>Gastropoda</taxon>
        <taxon>Heterobranchia</taxon>
        <taxon>Euthyneura</taxon>
        <taxon>Panpulmonata</taxon>
        <taxon>Sacoglossa</taxon>
        <taxon>Placobranchoidea</taxon>
        <taxon>Plakobranchidae</taxon>
        <taxon>Elysia</taxon>
    </lineage>
</organism>
<keyword evidence="2" id="KW-1185">Reference proteome</keyword>
<name>A0A3S0ZUE0_ELYCH</name>
<proteinExistence type="predicted"/>
<comment type="caution">
    <text evidence="1">The sequence shown here is derived from an EMBL/GenBank/DDBJ whole genome shotgun (WGS) entry which is preliminary data.</text>
</comment>
<gene>
    <name evidence="1" type="ORF">EGW08_009219</name>
</gene>
<evidence type="ECO:0008006" key="3">
    <source>
        <dbReference type="Google" id="ProtNLM"/>
    </source>
</evidence>
<dbReference type="AlphaFoldDB" id="A0A3S0ZUE0"/>
<protein>
    <recommendedName>
        <fullName evidence="3">Ig-like domain-containing protein</fullName>
    </recommendedName>
</protein>
<evidence type="ECO:0000313" key="2">
    <source>
        <dbReference type="Proteomes" id="UP000271974"/>
    </source>
</evidence>
<dbReference type="EMBL" id="RQTK01000261">
    <property type="protein sequence ID" value="RUS83031.1"/>
    <property type="molecule type" value="Genomic_DNA"/>
</dbReference>
<reference evidence="1 2" key="1">
    <citation type="submission" date="2019-01" db="EMBL/GenBank/DDBJ databases">
        <title>A draft genome assembly of the solar-powered sea slug Elysia chlorotica.</title>
        <authorList>
            <person name="Cai H."/>
            <person name="Li Q."/>
            <person name="Fang X."/>
            <person name="Li J."/>
            <person name="Curtis N.E."/>
            <person name="Altenburger A."/>
            <person name="Shibata T."/>
            <person name="Feng M."/>
            <person name="Maeda T."/>
            <person name="Schwartz J.A."/>
            <person name="Shigenobu S."/>
            <person name="Lundholm N."/>
            <person name="Nishiyama T."/>
            <person name="Yang H."/>
            <person name="Hasebe M."/>
            <person name="Li S."/>
            <person name="Pierce S.K."/>
            <person name="Wang J."/>
        </authorList>
    </citation>
    <scope>NUCLEOTIDE SEQUENCE [LARGE SCALE GENOMIC DNA]</scope>
    <source>
        <strain evidence="1">EC2010</strain>
        <tissue evidence="1">Whole organism of an adult</tissue>
    </source>
</reference>
<feature type="non-terminal residue" evidence="1">
    <location>
        <position position="146"/>
    </location>
</feature>
<dbReference type="STRING" id="188477.A0A3S0ZUE0"/>
<sequence>MSQPVLYGPITSQDSFSFSCFINATESNPDQRFEVKWDFNGKEFPGVPRQNVSDPVRLVPLDGKLLQGHLNKYITCNVRSFYVGRESSKSIFQKSVNKYFAGWQVTPEQLDISEGDPIKKLDVWSTLPIVCGANRTDCCLQLKMGI</sequence>